<evidence type="ECO:0000313" key="3">
    <source>
        <dbReference type="Proteomes" id="UP001420932"/>
    </source>
</evidence>
<dbReference type="AlphaFoldDB" id="A0AAP0P9X0"/>
<proteinExistence type="predicted"/>
<organism evidence="2 3">
    <name type="scientific">Stephania yunnanensis</name>
    <dbReference type="NCBI Taxonomy" id="152371"/>
    <lineage>
        <taxon>Eukaryota</taxon>
        <taxon>Viridiplantae</taxon>
        <taxon>Streptophyta</taxon>
        <taxon>Embryophyta</taxon>
        <taxon>Tracheophyta</taxon>
        <taxon>Spermatophyta</taxon>
        <taxon>Magnoliopsida</taxon>
        <taxon>Ranunculales</taxon>
        <taxon>Menispermaceae</taxon>
        <taxon>Menispermoideae</taxon>
        <taxon>Cissampelideae</taxon>
        <taxon>Stephania</taxon>
    </lineage>
</organism>
<sequence>MKAMTSSIRKGKEVLTVEKFMDIMGCNIKKGKEVLSIDILVDLMGCRTEESLAAYQMKFAISEVDSTEMGGYKPSVDGDRNGDVGNVAMGGDSDDDGITQLWVIPYERCIFQNWWRYRCRLGDATQGHGQPDEKC</sequence>
<dbReference type="Proteomes" id="UP001420932">
    <property type="component" value="Unassembled WGS sequence"/>
</dbReference>
<dbReference type="EMBL" id="JBBNAF010000006">
    <property type="protein sequence ID" value="KAK9135429.1"/>
    <property type="molecule type" value="Genomic_DNA"/>
</dbReference>
<reference evidence="2 3" key="1">
    <citation type="submission" date="2024-01" db="EMBL/GenBank/DDBJ databases">
        <title>Genome assemblies of Stephania.</title>
        <authorList>
            <person name="Yang L."/>
        </authorList>
    </citation>
    <scope>NUCLEOTIDE SEQUENCE [LARGE SCALE GENOMIC DNA]</scope>
    <source>
        <strain evidence="2">YNDBR</strain>
        <tissue evidence="2">Leaf</tissue>
    </source>
</reference>
<gene>
    <name evidence="2" type="ORF">Syun_014759</name>
</gene>
<keyword evidence="3" id="KW-1185">Reference proteome</keyword>
<protein>
    <submittedName>
        <fullName evidence="2">Uncharacterized protein</fullName>
    </submittedName>
</protein>
<accession>A0AAP0P9X0</accession>
<comment type="caution">
    <text evidence="2">The sequence shown here is derived from an EMBL/GenBank/DDBJ whole genome shotgun (WGS) entry which is preliminary data.</text>
</comment>
<name>A0AAP0P9X0_9MAGN</name>
<evidence type="ECO:0000256" key="1">
    <source>
        <dbReference type="SAM" id="MobiDB-lite"/>
    </source>
</evidence>
<feature type="region of interest" description="Disordered" evidence="1">
    <location>
        <begin position="70"/>
        <end position="91"/>
    </location>
</feature>
<evidence type="ECO:0000313" key="2">
    <source>
        <dbReference type="EMBL" id="KAK9135429.1"/>
    </source>
</evidence>